<keyword evidence="3" id="KW-1185">Reference proteome</keyword>
<comment type="caution">
    <text evidence="2">The sequence shown here is derived from an EMBL/GenBank/DDBJ whole genome shotgun (WGS) entry which is preliminary data.</text>
</comment>
<reference evidence="2 3" key="1">
    <citation type="journal article" date="2019" name="Gigascience">
        <title>Whole-genome sequence of the oriental lung fluke Paragonimus westermani.</title>
        <authorList>
            <person name="Oey H."/>
            <person name="Zakrzewski M."/>
            <person name="Narain K."/>
            <person name="Devi K.R."/>
            <person name="Agatsuma T."/>
            <person name="Nawaratna S."/>
            <person name="Gobert G.N."/>
            <person name="Jones M.K."/>
            <person name="Ragan M.A."/>
            <person name="McManus D.P."/>
            <person name="Krause L."/>
        </authorList>
    </citation>
    <scope>NUCLEOTIDE SEQUENCE [LARGE SCALE GENOMIC DNA]</scope>
    <source>
        <strain evidence="2 3">IND2009</strain>
    </source>
</reference>
<sequence>MAFDILSKLALVFNLVDVITFVGVAFVSNRENFRKLLHFHLLSVSSCPRAYVHRVPVRFFFVHVDCSDHTQDLKCALSVARENAIFVRFEENIFSAHHVFHLSSNLSLLLSPIQMFSE</sequence>
<feature type="transmembrane region" description="Helical" evidence="1">
    <location>
        <begin position="6"/>
        <end position="27"/>
    </location>
</feature>
<evidence type="ECO:0000313" key="2">
    <source>
        <dbReference type="EMBL" id="KAA3675734.1"/>
    </source>
</evidence>
<proteinExistence type="predicted"/>
<gene>
    <name evidence="2" type="ORF">DEA37_0006015</name>
</gene>
<accession>A0A5J4NJT7</accession>
<keyword evidence="1" id="KW-0472">Membrane</keyword>
<evidence type="ECO:0000313" key="3">
    <source>
        <dbReference type="Proteomes" id="UP000324629"/>
    </source>
</evidence>
<protein>
    <submittedName>
        <fullName evidence="2">Uncharacterized protein</fullName>
    </submittedName>
</protein>
<dbReference type="AlphaFoldDB" id="A0A5J4NJT7"/>
<dbReference type="Proteomes" id="UP000324629">
    <property type="component" value="Unassembled WGS sequence"/>
</dbReference>
<evidence type="ECO:0000256" key="1">
    <source>
        <dbReference type="SAM" id="Phobius"/>
    </source>
</evidence>
<keyword evidence="1" id="KW-0812">Transmembrane</keyword>
<name>A0A5J4NJT7_9TREM</name>
<keyword evidence="1" id="KW-1133">Transmembrane helix</keyword>
<organism evidence="2 3">
    <name type="scientific">Paragonimus westermani</name>
    <dbReference type="NCBI Taxonomy" id="34504"/>
    <lineage>
        <taxon>Eukaryota</taxon>
        <taxon>Metazoa</taxon>
        <taxon>Spiralia</taxon>
        <taxon>Lophotrochozoa</taxon>
        <taxon>Platyhelminthes</taxon>
        <taxon>Trematoda</taxon>
        <taxon>Digenea</taxon>
        <taxon>Plagiorchiida</taxon>
        <taxon>Troglotremata</taxon>
        <taxon>Troglotrematidae</taxon>
        <taxon>Paragonimus</taxon>
    </lineage>
</organism>
<dbReference type="EMBL" id="QNGE01002350">
    <property type="protein sequence ID" value="KAA3675734.1"/>
    <property type="molecule type" value="Genomic_DNA"/>
</dbReference>